<evidence type="ECO:0000256" key="4">
    <source>
        <dbReference type="ARBA" id="ARBA00022691"/>
    </source>
</evidence>
<accession>A0A1H9Y9Y4</accession>
<proteinExistence type="inferred from homology"/>
<name>A0A1H9Y9Y4_9EURY</name>
<gene>
    <name evidence="10" type="primary">cofG</name>
    <name evidence="12" type="ORF">SAMN04488587_0372</name>
</gene>
<feature type="binding site" evidence="10">
    <location>
        <position position="19"/>
    </location>
    <ligand>
        <name>[4Fe-4S] cluster</name>
        <dbReference type="ChEBI" id="CHEBI:49883"/>
        <note>4Fe-4S-S-AdoMet</note>
    </ligand>
</feature>
<dbReference type="OrthoDB" id="35347at2157"/>
<dbReference type="UniPathway" id="UPA00072"/>
<dbReference type="Pfam" id="PF04055">
    <property type="entry name" value="Radical_SAM"/>
    <property type="match status" value="1"/>
</dbReference>
<evidence type="ECO:0000259" key="11">
    <source>
        <dbReference type="PROSITE" id="PS51918"/>
    </source>
</evidence>
<dbReference type="Gene3D" id="3.20.20.70">
    <property type="entry name" value="Aldolase class I"/>
    <property type="match status" value="1"/>
</dbReference>
<keyword evidence="7 10" id="KW-0411">Iron-sulfur</keyword>
<dbReference type="CDD" id="cd01335">
    <property type="entry name" value="Radical_SAM"/>
    <property type="match status" value="1"/>
</dbReference>
<dbReference type="InterPro" id="IPR006638">
    <property type="entry name" value="Elp3/MiaA/NifB-like_rSAM"/>
</dbReference>
<feature type="binding site" evidence="10">
    <location>
        <position position="23"/>
    </location>
    <ligand>
        <name>[4Fe-4S] cluster</name>
        <dbReference type="ChEBI" id="CHEBI:49883"/>
        <note>4Fe-4S-S-AdoMet</note>
    </ligand>
</feature>
<dbReference type="HAMAP" id="MF_01611">
    <property type="entry name" value="FO_synth_sub1"/>
    <property type="match status" value="1"/>
</dbReference>
<dbReference type="GO" id="GO:0005506">
    <property type="term" value="F:iron ion binding"/>
    <property type="evidence" value="ECO:0007669"/>
    <property type="project" value="UniProtKB-UniRule"/>
</dbReference>
<evidence type="ECO:0000256" key="1">
    <source>
        <dbReference type="ARBA" id="ARBA00004712"/>
    </source>
</evidence>
<dbReference type="InterPro" id="IPR058240">
    <property type="entry name" value="rSAM_sf"/>
</dbReference>
<dbReference type="InterPro" id="IPR007197">
    <property type="entry name" value="rSAM"/>
</dbReference>
<evidence type="ECO:0000256" key="9">
    <source>
        <dbReference type="ARBA" id="ARBA00048974"/>
    </source>
</evidence>
<comment type="subunit">
    <text evidence="10">The FO synthase complex consists of two subunits, CofG and CofH.</text>
</comment>
<comment type="similarity">
    <text evidence="10">Belongs to the radical SAM superfamily. CofG family.</text>
</comment>
<dbReference type="SFLD" id="SFLDG01064">
    <property type="entry name" value="F420__menaquinone_cofactor_bio"/>
    <property type="match status" value="1"/>
</dbReference>
<dbReference type="InterPro" id="IPR034405">
    <property type="entry name" value="F420"/>
</dbReference>
<dbReference type="SFLD" id="SFLDS00029">
    <property type="entry name" value="Radical_SAM"/>
    <property type="match status" value="1"/>
</dbReference>
<dbReference type="STRING" id="1353158.SAMN04488587_0372"/>
<evidence type="ECO:0000256" key="6">
    <source>
        <dbReference type="ARBA" id="ARBA00023004"/>
    </source>
</evidence>
<dbReference type="InterPro" id="IPR019939">
    <property type="entry name" value="CofG_family"/>
</dbReference>
<keyword evidence="4 10" id="KW-0949">S-adenosyl-L-methionine</keyword>
<keyword evidence="3 10" id="KW-0004">4Fe-4S</keyword>
<keyword evidence="13" id="KW-1185">Reference proteome</keyword>
<comment type="cofactor">
    <cofactor evidence="10">
        <name>[4Fe-4S] cluster</name>
        <dbReference type="ChEBI" id="CHEBI:49883"/>
    </cofactor>
    <text evidence="10">Binds 1 [4Fe-4S] cluster. The cluster is coordinated with 3 cysteines and an exchangeable S-adenosyl-L-methionine.</text>
</comment>
<dbReference type="PROSITE" id="PS51918">
    <property type="entry name" value="RADICAL_SAM"/>
    <property type="match status" value="1"/>
</dbReference>
<organism evidence="12 13">
    <name type="scientific">Methanococcoides vulcani</name>
    <dbReference type="NCBI Taxonomy" id="1353158"/>
    <lineage>
        <taxon>Archaea</taxon>
        <taxon>Methanobacteriati</taxon>
        <taxon>Methanobacteriota</taxon>
        <taxon>Stenosarchaea group</taxon>
        <taxon>Methanomicrobia</taxon>
        <taxon>Methanosarcinales</taxon>
        <taxon>Methanosarcinaceae</taxon>
        <taxon>Methanococcoides</taxon>
    </lineage>
</organism>
<protein>
    <recommendedName>
        <fullName evidence="2 10">7,8-didemethyl-8-hydroxy-5-deazariboflavin synthase</fullName>
        <ecNumber evidence="2 10">4.3.1.32</ecNumber>
    </recommendedName>
    <alternativeName>
        <fullName evidence="10">FO synthase subunit 1</fullName>
    </alternativeName>
</protein>
<dbReference type="NCBIfam" id="NF004884">
    <property type="entry name" value="PRK06245.1"/>
    <property type="match status" value="1"/>
</dbReference>
<dbReference type="EMBL" id="FOHQ01000001">
    <property type="protein sequence ID" value="SES65657.1"/>
    <property type="molecule type" value="Genomic_DNA"/>
</dbReference>
<dbReference type="GO" id="GO:0016765">
    <property type="term" value="F:transferase activity, transferring alkyl or aryl (other than methyl) groups"/>
    <property type="evidence" value="ECO:0007669"/>
    <property type="project" value="InterPro"/>
</dbReference>
<evidence type="ECO:0000256" key="10">
    <source>
        <dbReference type="HAMAP-Rule" id="MF_01611"/>
    </source>
</evidence>
<dbReference type="NCBIfam" id="TIGR03550">
    <property type="entry name" value="F420_cofG"/>
    <property type="match status" value="1"/>
</dbReference>
<keyword evidence="5 10" id="KW-0479">Metal-binding</keyword>
<dbReference type="EC" id="4.3.1.32" evidence="2 10"/>
<dbReference type="SFLD" id="SFLDG01388">
    <property type="entry name" value="7_8-didemethyl-8-hydroxy-5-dea"/>
    <property type="match status" value="1"/>
</dbReference>
<dbReference type="InterPro" id="IPR013785">
    <property type="entry name" value="Aldolase_TIM"/>
</dbReference>
<comment type="pathway">
    <text evidence="1 10">Cofactor biosynthesis; coenzyme F0 biosynthesis.</text>
</comment>
<dbReference type="PANTHER" id="PTHR43076:SF15">
    <property type="entry name" value="7,8-DIDEMETHYL-8-HYDROXY-5-DEAZARIBOFLAVIN SYNTHASE"/>
    <property type="match status" value="1"/>
</dbReference>
<dbReference type="SFLD" id="SFLDF00294">
    <property type="entry name" value="7_8-didemethyl-8-hydroxy-5-dea"/>
    <property type="match status" value="1"/>
</dbReference>
<feature type="binding site" evidence="10">
    <location>
        <position position="26"/>
    </location>
    <ligand>
        <name>[4Fe-4S] cluster</name>
        <dbReference type="ChEBI" id="CHEBI:49883"/>
        <note>4Fe-4S-S-AdoMet</note>
    </ligand>
</feature>
<reference evidence="13" key="1">
    <citation type="submission" date="2016-10" db="EMBL/GenBank/DDBJ databases">
        <authorList>
            <person name="Varghese N."/>
            <person name="Submissions S."/>
        </authorList>
    </citation>
    <scope>NUCLEOTIDE SEQUENCE [LARGE SCALE GENOMIC DNA]</scope>
    <source>
        <strain evidence="13">SLH 33</strain>
    </source>
</reference>
<sequence>MPEFVTFSRNVFIPVTNICRNRCGYCTFRRDPDHPEARLMSVEEIIPILKNGKEAGCTEALFVFGEYTEEVPEYREKLKKMGYSSTIEYVTELCELAIEIGLLPHTNAGILNRRELEMLKPLNVSMGLMLETTAELKAHCESPGKAPSKRIEMIRTAGELRIPFTTGILVGIGESIEDRKHSLETIASIHKEFGHIQEVIIQNFMPKPDTPMADHAPPTKEEMIQTVSLAREILPDDVAVQVAPNLIKPHILIQYGATDLGGISPTTIDWINPEAEWPSVVDLQQMTGEIPLKERLPIYPQHIKEGWYSSNLSKLIETLTDKNGFKRKQQ</sequence>
<dbReference type="AlphaFoldDB" id="A0A1H9Y9Y4"/>
<evidence type="ECO:0000256" key="8">
    <source>
        <dbReference type="ARBA" id="ARBA00023239"/>
    </source>
</evidence>
<evidence type="ECO:0000313" key="12">
    <source>
        <dbReference type="EMBL" id="SES65657.1"/>
    </source>
</evidence>
<evidence type="ECO:0000256" key="5">
    <source>
        <dbReference type="ARBA" id="ARBA00022723"/>
    </source>
</evidence>
<comment type="catalytic activity">
    <reaction evidence="9 10">
        <text>5-amino-5-(4-hydroxybenzyl)-6-(D-ribitylimino)-5,6-dihydrouracil + S-adenosyl-L-methionine = 7,8-didemethyl-8-hydroxy-5-deazariboflavin + 5'-deoxyadenosine + L-methionine + NH4(+) + H(+)</text>
        <dbReference type="Rhea" id="RHEA:55204"/>
        <dbReference type="ChEBI" id="CHEBI:15378"/>
        <dbReference type="ChEBI" id="CHEBI:17319"/>
        <dbReference type="ChEBI" id="CHEBI:28938"/>
        <dbReference type="ChEBI" id="CHEBI:57844"/>
        <dbReference type="ChEBI" id="CHEBI:59789"/>
        <dbReference type="ChEBI" id="CHEBI:59904"/>
        <dbReference type="ChEBI" id="CHEBI:85936"/>
        <dbReference type="EC" id="4.3.1.32"/>
    </reaction>
</comment>
<keyword evidence="8 10" id="KW-0456">Lyase</keyword>
<feature type="domain" description="Radical SAM core" evidence="11">
    <location>
        <begin position="5"/>
        <end position="245"/>
    </location>
</feature>
<dbReference type="GO" id="GO:0044689">
    <property type="term" value="F:7,8-didemethyl-8-hydroxy-5-deazariboflavin synthase activity"/>
    <property type="evidence" value="ECO:0007669"/>
    <property type="project" value="UniProtKB-EC"/>
</dbReference>
<dbReference type="Proteomes" id="UP000243338">
    <property type="component" value="Unassembled WGS sequence"/>
</dbReference>
<comment type="function">
    <text evidence="10">Catalyzes the radical-mediated synthesis of 7,8-didemethyl-8-hydroxy-5-deazariboflavin (FO) from 5-amino-5-(4-hydroxybenzyl)-6-(D-ribitylimino)-5,6-dihydrouracil.</text>
</comment>
<evidence type="ECO:0000256" key="7">
    <source>
        <dbReference type="ARBA" id="ARBA00023014"/>
    </source>
</evidence>
<dbReference type="SMART" id="SM00729">
    <property type="entry name" value="Elp3"/>
    <property type="match status" value="1"/>
</dbReference>
<dbReference type="PANTHER" id="PTHR43076">
    <property type="entry name" value="FO SYNTHASE (COFH)"/>
    <property type="match status" value="1"/>
</dbReference>
<dbReference type="GO" id="GO:0051539">
    <property type="term" value="F:4 iron, 4 sulfur cluster binding"/>
    <property type="evidence" value="ECO:0007669"/>
    <property type="project" value="UniProtKB-KW"/>
</dbReference>
<dbReference type="SUPFAM" id="SSF102114">
    <property type="entry name" value="Radical SAM enzymes"/>
    <property type="match status" value="1"/>
</dbReference>
<dbReference type="RefSeq" id="WP_091688459.1">
    <property type="nucleotide sequence ID" value="NZ_CAAGSJ010000004.1"/>
</dbReference>
<evidence type="ECO:0000256" key="3">
    <source>
        <dbReference type="ARBA" id="ARBA00022485"/>
    </source>
</evidence>
<evidence type="ECO:0000313" key="13">
    <source>
        <dbReference type="Proteomes" id="UP000243338"/>
    </source>
</evidence>
<evidence type="ECO:0000256" key="2">
    <source>
        <dbReference type="ARBA" id="ARBA00012126"/>
    </source>
</evidence>
<keyword evidence="6 10" id="KW-0408">Iron</keyword>